<name>A0A815L870_9BILA</name>
<dbReference type="Proteomes" id="UP000663836">
    <property type="component" value="Unassembled WGS sequence"/>
</dbReference>
<evidence type="ECO:0000313" key="3">
    <source>
        <dbReference type="EMBL" id="CAF1405619.1"/>
    </source>
</evidence>
<proteinExistence type="predicted"/>
<evidence type="ECO:0000313" key="5">
    <source>
        <dbReference type="Proteomes" id="UP000663864"/>
    </source>
</evidence>
<feature type="transmembrane region" description="Helical" evidence="2">
    <location>
        <begin position="77"/>
        <end position="95"/>
    </location>
</feature>
<evidence type="ECO:0000313" key="4">
    <source>
        <dbReference type="EMBL" id="CAF3996003.1"/>
    </source>
</evidence>
<keyword evidence="2" id="KW-1133">Transmembrane helix</keyword>
<accession>A0A815L870</accession>
<dbReference type="Proteomes" id="UP000663864">
    <property type="component" value="Unassembled WGS sequence"/>
</dbReference>
<dbReference type="EMBL" id="CAJNOT010003905">
    <property type="protein sequence ID" value="CAF1405619.1"/>
    <property type="molecule type" value="Genomic_DNA"/>
</dbReference>
<dbReference type="EMBL" id="CAJOBD010004472">
    <property type="protein sequence ID" value="CAF3996003.1"/>
    <property type="molecule type" value="Genomic_DNA"/>
</dbReference>
<protein>
    <submittedName>
        <fullName evidence="3">Uncharacterized protein</fullName>
    </submittedName>
</protein>
<keyword evidence="2" id="KW-0472">Membrane</keyword>
<evidence type="ECO:0000256" key="2">
    <source>
        <dbReference type="SAM" id="Phobius"/>
    </source>
</evidence>
<evidence type="ECO:0000256" key="1">
    <source>
        <dbReference type="SAM" id="Coils"/>
    </source>
</evidence>
<keyword evidence="2" id="KW-0812">Transmembrane</keyword>
<organism evidence="3 5">
    <name type="scientific">Rotaria sordida</name>
    <dbReference type="NCBI Taxonomy" id="392033"/>
    <lineage>
        <taxon>Eukaryota</taxon>
        <taxon>Metazoa</taxon>
        <taxon>Spiralia</taxon>
        <taxon>Gnathifera</taxon>
        <taxon>Rotifera</taxon>
        <taxon>Eurotatoria</taxon>
        <taxon>Bdelloidea</taxon>
        <taxon>Philodinida</taxon>
        <taxon>Philodinidae</taxon>
        <taxon>Rotaria</taxon>
    </lineage>
</organism>
<sequence>MPQDYRRGRDETVIKYYDGAVGDDGPAVDGALFPDPIDDIFTDDSSGSSASSFITLFLSSSLSSSSPSARGTFSGRYILLSVAISVCIIGIYVSYVENNGRAEISKTKDQQAEEFKKPMEEKLQKLESAKENLKHVLQANVEKTKAPIEKI</sequence>
<gene>
    <name evidence="4" type="ORF">JBS370_LOCUS25998</name>
    <name evidence="3" type="ORF">ZHD862_LOCUS33322</name>
</gene>
<feature type="coiled-coil region" evidence="1">
    <location>
        <begin position="116"/>
        <end position="143"/>
    </location>
</feature>
<reference evidence="3" key="1">
    <citation type="submission" date="2021-02" db="EMBL/GenBank/DDBJ databases">
        <authorList>
            <person name="Nowell W R."/>
        </authorList>
    </citation>
    <scope>NUCLEOTIDE SEQUENCE</scope>
</reference>
<dbReference type="AlphaFoldDB" id="A0A815L870"/>
<keyword evidence="1" id="KW-0175">Coiled coil</keyword>
<comment type="caution">
    <text evidence="3">The sequence shown here is derived from an EMBL/GenBank/DDBJ whole genome shotgun (WGS) entry which is preliminary data.</text>
</comment>